<reference evidence="2 3" key="1">
    <citation type="submission" date="2019-02" db="EMBL/GenBank/DDBJ databases">
        <title>Sequencing the genomes of 1000 actinobacteria strains.</title>
        <authorList>
            <person name="Klenk H.-P."/>
        </authorList>
    </citation>
    <scope>NUCLEOTIDE SEQUENCE [LARGE SCALE GENOMIC DNA]</scope>
    <source>
        <strain evidence="2 3">DSM 18319</strain>
    </source>
</reference>
<organism evidence="2 3">
    <name type="scientific">Microterricola gilva</name>
    <dbReference type="NCBI Taxonomy" id="393267"/>
    <lineage>
        <taxon>Bacteria</taxon>
        <taxon>Bacillati</taxon>
        <taxon>Actinomycetota</taxon>
        <taxon>Actinomycetes</taxon>
        <taxon>Micrococcales</taxon>
        <taxon>Microbacteriaceae</taxon>
        <taxon>Microterricola</taxon>
    </lineage>
</organism>
<proteinExistence type="predicted"/>
<protein>
    <submittedName>
        <fullName evidence="2">Very-short-patch-repair endonuclease</fullName>
    </submittedName>
</protein>
<dbReference type="InterPro" id="IPR011335">
    <property type="entry name" value="Restrct_endonuc-II-like"/>
</dbReference>
<dbReference type="EMBL" id="SHLC01000001">
    <property type="protein sequence ID" value="RZU64017.1"/>
    <property type="molecule type" value="Genomic_DNA"/>
</dbReference>
<dbReference type="Pfam" id="PF04480">
    <property type="entry name" value="DUF559"/>
    <property type="match status" value="1"/>
</dbReference>
<dbReference type="GO" id="GO:0004519">
    <property type="term" value="F:endonuclease activity"/>
    <property type="evidence" value="ECO:0007669"/>
    <property type="project" value="UniProtKB-KW"/>
</dbReference>
<keyword evidence="2" id="KW-0255">Endonuclease</keyword>
<gene>
    <name evidence="2" type="ORF">EV379_0309</name>
</gene>
<evidence type="ECO:0000313" key="2">
    <source>
        <dbReference type="EMBL" id="RZU64017.1"/>
    </source>
</evidence>
<evidence type="ECO:0000259" key="1">
    <source>
        <dbReference type="Pfam" id="PF04480"/>
    </source>
</evidence>
<dbReference type="OrthoDB" id="2594539at2"/>
<feature type="domain" description="DUF559" evidence="1">
    <location>
        <begin position="216"/>
        <end position="276"/>
    </location>
</feature>
<dbReference type="Proteomes" id="UP000291483">
    <property type="component" value="Unassembled WGS sequence"/>
</dbReference>
<dbReference type="RefSeq" id="WP_130504602.1">
    <property type="nucleotide sequence ID" value="NZ_SHLC01000001.1"/>
</dbReference>
<keyword evidence="2" id="KW-0540">Nuclease</keyword>
<comment type="caution">
    <text evidence="2">The sequence shown here is derived from an EMBL/GenBank/DDBJ whole genome shotgun (WGS) entry which is preliminary data.</text>
</comment>
<dbReference type="InterPro" id="IPR007569">
    <property type="entry name" value="DUF559"/>
</dbReference>
<name>A0A4Q8AHX2_9MICO</name>
<sequence>MALTLAEDMDRLGGLARRTQLEQLGHSARRIRAAIESRALRVVARSWVATPFVRPDAMRAVELRGTLGGASALASYGIWVPHEVPLCVATPHSASRLPPVLGTEWRLRIPGGAAKAAHPRTAQWRVSIEEALLQHARACLDGDQIVASFDSALHSGAVGRQWLLAISDGMPRRIRRLLRHVDGRAESGLETLLRLAFEREGWSVELQVRIDGVGRVDLVINGWLVIEADGKAWHDDPTSAQRDRLRNAALVLRGYRWHRFGYEQVMFDLGGCVAVVRALLASGRPRPSV</sequence>
<dbReference type="Gene3D" id="3.40.960.10">
    <property type="entry name" value="VSR Endonuclease"/>
    <property type="match status" value="1"/>
</dbReference>
<dbReference type="SUPFAM" id="SSF52980">
    <property type="entry name" value="Restriction endonuclease-like"/>
    <property type="match status" value="1"/>
</dbReference>
<accession>A0A4Q8AHX2</accession>
<evidence type="ECO:0000313" key="3">
    <source>
        <dbReference type="Proteomes" id="UP000291483"/>
    </source>
</evidence>
<keyword evidence="3" id="KW-1185">Reference proteome</keyword>
<keyword evidence="2" id="KW-0378">Hydrolase</keyword>
<dbReference type="AlphaFoldDB" id="A0A4Q8AHX2"/>